<dbReference type="EMBL" id="JABANP010000696">
    <property type="protein sequence ID" value="KAF4679732.1"/>
    <property type="molecule type" value="Genomic_DNA"/>
</dbReference>
<dbReference type="Proteomes" id="UP000541610">
    <property type="component" value="Unassembled WGS sequence"/>
</dbReference>
<feature type="compositionally biased region" description="Basic and acidic residues" evidence="3">
    <location>
        <begin position="236"/>
        <end position="251"/>
    </location>
</feature>
<feature type="compositionally biased region" description="Basic and acidic residues" evidence="3">
    <location>
        <begin position="101"/>
        <end position="129"/>
    </location>
</feature>
<dbReference type="PROSITE" id="PS50102">
    <property type="entry name" value="RRM"/>
    <property type="match status" value="1"/>
</dbReference>
<feature type="compositionally biased region" description="Basic residues" evidence="3">
    <location>
        <begin position="130"/>
        <end position="141"/>
    </location>
</feature>
<protein>
    <recommendedName>
        <fullName evidence="4">RRM domain-containing protein</fullName>
    </recommendedName>
</protein>
<feature type="region of interest" description="Disordered" evidence="3">
    <location>
        <begin position="232"/>
        <end position="251"/>
    </location>
</feature>
<comment type="caution">
    <text evidence="5">The sequence shown here is derived from an EMBL/GenBank/DDBJ whole genome shotgun (WGS) entry which is preliminary data.</text>
</comment>
<dbReference type="PANTHER" id="PTHR48025:SF1">
    <property type="entry name" value="RRM DOMAIN-CONTAINING PROTEIN"/>
    <property type="match status" value="1"/>
</dbReference>
<gene>
    <name evidence="5" type="ORF">FOZ60_014572</name>
</gene>
<evidence type="ECO:0000313" key="6">
    <source>
        <dbReference type="Proteomes" id="UP000541610"/>
    </source>
</evidence>
<dbReference type="Pfam" id="PF00076">
    <property type="entry name" value="RRM_1"/>
    <property type="match status" value="2"/>
</dbReference>
<feature type="compositionally biased region" description="Basic and acidic residues" evidence="3">
    <location>
        <begin position="270"/>
        <end position="307"/>
    </location>
</feature>
<feature type="region of interest" description="Disordered" evidence="3">
    <location>
        <begin position="451"/>
        <end position="480"/>
    </location>
</feature>
<dbReference type="InterPro" id="IPR050502">
    <property type="entry name" value="Euk_RNA-bind_prot"/>
</dbReference>
<feature type="compositionally biased region" description="Basic and acidic residues" evidence="3">
    <location>
        <begin position="317"/>
        <end position="331"/>
    </location>
</feature>
<accession>A0A7J6N729</accession>
<dbReference type="GO" id="GO:0005634">
    <property type="term" value="C:nucleus"/>
    <property type="evidence" value="ECO:0007669"/>
    <property type="project" value="TreeGrafter"/>
</dbReference>
<name>A0A7J6N729_PEROL</name>
<feature type="compositionally biased region" description="Gly residues" evidence="3">
    <location>
        <begin position="332"/>
        <end position="341"/>
    </location>
</feature>
<sequence>MAGETSVDYSCPAPSDTPTGGAQSPKSPAHDKDTERVQSEAPRDSAEAPKSTAPLGASDVKDAPSGQPTTSTEASGSCTGRMEASRGTPARASSSTDSMSDDGRRQRSTSGDRRRDDSYDDEIRREPRRDRSRSRSAPRRYGRAEITPARMPPQPGCASRIWVGGLPSDVRDAELEDRFGKFGRVTDVKICQSSRDTYAFLQFETENAATDAIEDVDQTKFGGFTIKVAHATRQSTDSRRPNDSYNRDWRRPSYGGRWGAGGYSGGYSSEFRRGYQDRRGGDWYREDPRGGRRDDYGRDVATRRDYPDYSPPGSRSRTADPHGSWDRDGGRASRGGDGSPHGGRRTDGDSGVSYYDDRDTPRPAGRYGGAAAPRGALQLKLENLPEDMSWQELKQLGKDYGSSCSFARTFREGRVCCGVLEYTDAAQVDDVIKSLDGRRIQGCTDRLRITRNEGSRNTGGDDDSSYDIKRYDRPRGGMRY</sequence>
<dbReference type="InterPro" id="IPR000504">
    <property type="entry name" value="RRM_dom"/>
</dbReference>
<evidence type="ECO:0000313" key="5">
    <source>
        <dbReference type="EMBL" id="KAF4679732.1"/>
    </source>
</evidence>
<dbReference type="PANTHER" id="PTHR48025">
    <property type="entry name" value="OS02G0815200 PROTEIN"/>
    <property type="match status" value="1"/>
</dbReference>
<dbReference type="OrthoDB" id="1099063at2759"/>
<feature type="region of interest" description="Disordered" evidence="3">
    <location>
        <begin position="260"/>
        <end position="371"/>
    </location>
</feature>
<dbReference type="InterPro" id="IPR035979">
    <property type="entry name" value="RBD_domain_sf"/>
</dbReference>
<evidence type="ECO:0000256" key="2">
    <source>
        <dbReference type="PROSITE-ProRule" id="PRU00176"/>
    </source>
</evidence>
<feature type="compositionally biased region" description="Polar residues" evidence="3">
    <location>
        <begin position="66"/>
        <end position="78"/>
    </location>
</feature>
<feature type="compositionally biased region" description="Polar residues" evidence="3">
    <location>
        <begin position="16"/>
        <end position="26"/>
    </location>
</feature>
<dbReference type="GO" id="GO:0003729">
    <property type="term" value="F:mRNA binding"/>
    <property type="evidence" value="ECO:0007669"/>
    <property type="project" value="TreeGrafter"/>
</dbReference>
<dbReference type="SMART" id="SM00360">
    <property type="entry name" value="RRM"/>
    <property type="match status" value="2"/>
</dbReference>
<dbReference type="Gene3D" id="3.30.70.330">
    <property type="match status" value="2"/>
</dbReference>
<dbReference type="SUPFAM" id="SSF54928">
    <property type="entry name" value="RNA-binding domain, RBD"/>
    <property type="match status" value="1"/>
</dbReference>
<evidence type="ECO:0000259" key="4">
    <source>
        <dbReference type="PROSITE" id="PS50102"/>
    </source>
</evidence>
<evidence type="ECO:0000256" key="3">
    <source>
        <dbReference type="SAM" id="MobiDB-lite"/>
    </source>
</evidence>
<feature type="compositionally biased region" description="Basic and acidic residues" evidence="3">
    <location>
        <begin position="28"/>
        <end position="47"/>
    </location>
</feature>
<proteinExistence type="predicted"/>
<evidence type="ECO:0000256" key="1">
    <source>
        <dbReference type="ARBA" id="ARBA00022884"/>
    </source>
</evidence>
<feature type="compositionally biased region" description="Low complexity" evidence="3">
    <location>
        <begin position="362"/>
        <end position="371"/>
    </location>
</feature>
<dbReference type="InterPro" id="IPR012677">
    <property type="entry name" value="Nucleotide-bd_a/b_plait_sf"/>
</dbReference>
<reference evidence="5 6" key="1">
    <citation type="submission" date="2020-04" db="EMBL/GenBank/DDBJ databases">
        <title>Perkinsus olseni comparative genomics.</title>
        <authorList>
            <person name="Bogema D.R."/>
        </authorList>
    </citation>
    <scope>NUCLEOTIDE SEQUENCE [LARGE SCALE GENOMIC DNA]</scope>
    <source>
        <strain evidence="5">00978-12</strain>
    </source>
</reference>
<keyword evidence="1 2" id="KW-0694">RNA-binding</keyword>
<feature type="compositionally biased region" description="Basic and acidic residues" evidence="3">
    <location>
        <begin position="466"/>
        <end position="480"/>
    </location>
</feature>
<dbReference type="CDD" id="cd00590">
    <property type="entry name" value="RRM_SF"/>
    <property type="match status" value="1"/>
</dbReference>
<feature type="region of interest" description="Disordered" evidence="3">
    <location>
        <begin position="1"/>
        <end position="158"/>
    </location>
</feature>
<organism evidence="5 6">
    <name type="scientific">Perkinsus olseni</name>
    <name type="common">Perkinsus atlanticus</name>
    <dbReference type="NCBI Taxonomy" id="32597"/>
    <lineage>
        <taxon>Eukaryota</taxon>
        <taxon>Sar</taxon>
        <taxon>Alveolata</taxon>
        <taxon>Perkinsozoa</taxon>
        <taxon>Perkinsea</taxon>
        <taxon>Perkinsida</taxon>
        <taxon>Perkinsidae</taxon>
        <taxon>Perkinsus</taxon>
    </lineage>
</organism>
<feature type="domain" description="RRM" evidence="4">
    <location>
        <begin position="159"/>
        <end position="233"/>
    </location>
</feature>
<dbReference type="AlphaFoldDB" id="A0A7J6N729"/>